<accession>A0AAP9KRW8</accession>
<dbReference type="InterPro" id="IPR021647">
    <property type="entry name" value="CusF_Ec"/>
</dbReference>
<dbReference type="AlphaFoldDB" id="A0AAP9KRW8"/>
<gene>
    <name evidence="2" type="ORF">CTZ24_23745</name>
</gene>
<dbReference type="KEGG" id="ppho:CTZ24_23745"/>
<evidence type="ECO:0000256" key="1">
    <source>
        <dbReference type="SAM" id="SignalP"/>
    </source>
</evidence>
<evidence type="ECO:0000313" key="3">
    <source>
        <dbReference type="Proteomes" id="UP000424872"/>
    </source>
</evidence>
<evidence type="ECO:0000313" key="2">
    <source>
        <dbReference type="EMBL" id="QGR09490.1"/>
    </source>
</evidence>
<organism evidence="2 3">
    <name type="scientific">Pantoea phytobeneficialis</name>
    <dbReference type="NCBI Taxonomy" id="2052056"/>
    <lineage>
        <taxon>Bacteria</taxon>
        <taxon>Pseudomonadati</taxon>
        <taxon>Pseudomonadota</taxon>
        <taxon>Gammaproteobacteria</taxon>
        <taxon>Enterobacterales</taxon>
        <taxon>Erwiniaceae</taxon>
        <taxon>Pantoea</taxon>
    </lineage>
</organism>
<reference evidence="3" key="1">
    <citation type="submission" date="2017-11" db="EMBL/GenBank/DDBJ databases">
        <title>Genome sequence of Pantoea sp. MSR2.</title>
        <authorList>
            <person name="Nascimento F.X."/>
        </authorList>
    </citation>
    <scope>NUCLEOTIDE SEQUENCE [LARGE SCALE GENOMIC DNA]</scope>
    <source>
        <strain evidence="3">MSR2</strain>
        <plasmid evidence="3">pmsr2b</plasmid>
    </source>
</reference>
<sequence length="107" mass="11668">MRKFINVALFSIFPLMLLPGVQASEQHAAIAQQVINASGVVKQIDLVNKKITIAHEEIPALGWPAMTMRFTFTTQDDSINALKVGSPVSFSFIQQGNISLLQSINIG</sequence>
<dbReference type="EMBL" id="CP024638">
    <property type="protein sequence ID" value="QGR09490.1"/>
    <property type="molecule type" value="Genomic_DNA"/>
</dbReference>
<keyword evidence="2" id="KW-0614">Plasmid</keyword>
<feature type="chain" id="PRO_5042931268" evidence="1">
    <location>
        <begin position="24"/>
        <end position="107"/>
    </location>
</feature>
<dbReference type="Gene3D" id="2.40.50.320">
    <property type="entry name" value="Copper binding periplasmic protein CusF"/>
    <property type="match status" value="1"/>
</dbReference>
<protein>
    <submittedName>
        <fullName evidence="2">Copper ABC transporter substrate-binding protein</fullName>
    </submittedName>
</protein>
<name>A0AAP9KRW8_9GAMM</name>
<proteinExistence type="predicted"/>
<keyword evidence="1" id="KW-0732">Signal</keyword>
<geneLocation type="plasmid" evidence="3">
    <name>pmsr2b</name>
</geneLocation>
<feature type="signal peptide" evidence="1">
    <location>
        <begin position="1"/>
        <end position="23"/>
    </location>
</feature>
<dbReference type="InterPro" id="IPR042230">
    <property type="entry name" value="CusF_sf"/>
</dbReference>
<dbReference type="Proteomes" id="UP000424872">
    <property type="component" value="Plasmid pMSR2B"/>
</dbReference>
<dbReference type="Pfam" id="PF11604">
    <property type="entry name" value="CusF_Ec"/>
    <property type="match status" value="1"/>
</dbReference>